<evidence type="ECO:0000256" key="4">
    <source>
        <dbReference type="ARBA" id="ARBA00022840"/>
    </source>
</evidence>
<sequence length="1544" mass="168441">MEALQTALPHLRGMDGCSPVPLQLAPFPDPFPLSSHTEAIQQHRQNLAEWFCRLPREERQFGPTFALDTVHVDPVIRESNPDELLRPFSESALEHQPPQAGLPPLALSQLFDPDACGRRVQTVVLYGTVGTGKSTLVRKMVLDWCYGRLPTFKLLIPFSCEDLSSLGPAPASLFQLVAQRYMPLKEVLPLMAVTGSRLLFVLHGLEHLNLDFQLAGTGLCSDPEEPEAPAAIIVNLLRKYMLPEASILVTTRPSAIGRIPSKYVGRYGEICGFSDTNLQKLYFQLRLNQPDCGDTPGDTGVSATPAQRDNLVQMLSRNLEGHHQIAAACFLPSYCWLVCATLHFLHAPTPAGQTLTSIYTSFLRLNFSGETLDSTDPSNLSLMAYAARTMGKLAYQGVTSRKTYFSEEDVRGCLEAGIKTEEEFQLLHIFRRDALRFFLAPCVEPGRTGTFVFTVPAMQEYLAALYIVLGLHKTTLQRMGKEVAELVGRVGEDVSLVLGIMAKLLPLQALPLLFNLLKHPKLATLLMVPCSLVVPLPARNCCFLHSEWGQEAYDEGTVVGRAQITQALEAVGAVSIVVTVTTVMLKTVVPRVFGRMVGKSRKAVAQAMVLEMFREEDYYNDDVLDQMGASILGVEGPRRHPDEPPEDEVFELFPMFMGGLLSAHNRAVLAQLGCPIKNLDALENAQAIKKKLGKLGRKVLPPSELLDHLFFHYEFQNQRFSAEVLSSLRQLNLAGVRMTPVKCTVVAAVLGSGRHALDEVNLASCQLDPAGLRTLMPVFLRTRKLGLQLNSLGPKACKDLRNLLLHDRCQITTLRLSNNPLTAAGVALLMEGLAGNTSVTHLSLLHTGLGDEGLELLAAQLDRNRQLQELNVAYNGAGDTAALALARAAREHPSLELLQALLNGINFLSPASLYFNELSSEGRQVLRDLGGAAEGGARVVVSLTEGTAVSEYWSVILSEVQRNLNSWDRARVHRHLELLLRDLEDSRSATLNPWRKAQLLRVEGESLQGGGTWEEMGGRVSGCDEPCPYPEHWITDPAMERAAVDLQDTASLTLKFKFNPKLGIDNPVLSLAEDCDPSDPWSLERPRFCLLSKEEDKSFGFHLRQELGRAGHVVCRVDPGTSAQRQGLQEGDRILGVNNHAVEHEDYEVVVRRIRASSPRVLLTVLARHVHDVARAQLGEEAHLCPTLGRGVRPRLCHIVKDEGGFGFSVTHGNQGPFWLVLSTGGAAERAGVPPGARLLEVNGVSVEKFTHNQLTRKLWQSGQQVTLLVAGPEVEEQCHQLGLPLAAPLAEGWALPTKPRCLHLQKGPRGFGFLLREEKGLDGRPGQFLWDVDPGLPAEKAGMQAGDRLVAVAGESVEGLGHEETVSRIQAQGSCVSLIVVDPDADRFFSMVRLSPLLFLENTEAPASPQGSGSASLVETEDPSLEDTGVPSVPLGSRQCSLYPGPGGGYGFRLSCVSGGPRLFISQVTPGGSAARAGLRVGDVILEVNGYPVGGENDLERLQQLPEAEPPLCLKLAARSPWGLEAWIPPGAVEDWALASDLL</sequence>
<dbReference type="InterPro" id="IPR048900">
    <property type="entry name" value="NLRX1_C"/>
</dbReference>
<evidence type="ECO:0000259" key="7">
    <source>
        <dbReference type="PROSITE" id="PS50837"/>
    </source>
</evidence>
<evidence type="ECO:0000313" key="9">
    <source>
        <dbReference type="Proteomes" id="UP001266305"/>
    </source>
</evidence>
<dbReference type="SMART" id="SM00368">
    <property type="entry name" value="LRR_RI"/>
    <property type="match status" value="5"/>
</dbReference>
<protein>
    <submittedName>
        <fullName evidence="8">NLR member X1</fullName>
    </submittedName>
</protein>
<dbReference type="Pfam" id="PF21402">
    <property type="entry name" value="NLRX1_C"/>
    <property type="match status" value="1"/>
</dbReference>
<organism evidence="8 9">
    <name type="scientific">Saguinus oedipus</name>
    <name type="common">Cotton-top tamarin</name>
    <name type="synonym">Oedipomidas oedipus</name>
    <dbReference type="NCBI Taxonomy" id="9490"/>
    <lineage>
        <taxon>Eukaryota</taxon>
        <taxon>Metazoa</taxon>
        <taxon>Chordata</taxon>
        <taxon>Craniata</taxon>
        <taxon>Vertebrata</taxon>
        <taxon>Euteleostomi</taxon>
        <taxon>Mammalia</taxon>
        <taxon>Eutheria</taxon>
        <taxon>Euarchontoglires</taxon>
        <taxon>Primates</taxon>
        <taxon>Haplorrhini</taxon>
        <taxon>Platyrrhini</taxon>
        <taxon>Cebidae</taxon>
        <taxon>Callitrichinae</taxon>
        <taxon>Saguinus</taxon>
    </lineage>
</organism>
<keyword evidence="3" id="KW-0547">Nucleotide-binding</keyword>
<dbReference type="InterPro" id="IPR051067">
    <property type="entry name" value="NHER"/>
</dbReference>
<proteinExistence type="inferred from homology"/>
<reference evidence="8 9" key="1">
    <citation type="submission" date="2023-05" db="EMBL/GenBank/DDBJ databases">
        <title>B98-5 Cell Line De Novo Hybrid Assembly: An Optical Mapping Approach.</title>
        <authorList>
            <person name="Kananen K."/>
            <person name="Auerbach J.A."/>
            <person name="Kautto E."/>
            <person name="Blachly J.S."/>
        </authorList>
    </citation>
    <scope>NUCLEOTIDE SEQUENCE [LARGE SCALE GENOMIC DNA]</scope>
    <source>
        <strain evidence="8">B95-8</strain>
        <tissue evidence="8">Cell line</tissue>
    </source>
</reference>
<dbReference type="InterPro" id="IPR036034">
    <property type="entry name" value="PDZ_sf"/>
</dbReference>
<comment type="similarity">
    <text evidence="1">Belongs to the LAP (LRR and PDZ) protein family.</text>
</comment>
<feature type="compositionally biased region" description="Low complexity" evidence="5">
    <location>
        <begin position="1406"/>
        <end position="1417"/>
    </location>
</feature>
<dbReference type="SUPFAM" id="SSF50156">
    <property type="entry name" value="PDZ domain-like"/>
    <property type="match status" value="4"/>
</dbReference>
<gene>
    <name evidence="8" type="primary">NLRX1</name>
    <name evidence="8" type="ORF">P7K49_020944</name>
</gene>
<dbReference type="InterPro" id="IPR027417">
    <property type="entry name" value="P-loop_NTPase"/>
</dbReference>
<feature type="domain" description="PDZ" evidence="6">
    <location>
        <begin position="1440"/>
        <end position="1521"/>
    </location>
</feature>
<feature type="region of interest" description="Disordered" evidence="5">
    <location>
        <begin position="1405"/>
        <end position="1434"/>
    </location>
</feature>
<evidence type="ECO:0000256" key="1">
    <source>
        <dbReference type="ARBA" id="ARBA00007772"/>
    </source>
</evidence>
<feature type="domain" description="PDZ" evidence="6">
    <location>
        <begin position="1302"/>
        <end position="1385"/>
    </location>
</feature>
<feature type="domain" description="NACHT" evidence="7">
    <location>
        <begin position="121"/>
        <end position="255"/>
    </location>
</feature>
<dbReference type="Pfam" id="PF13516">
    <property type="entry name" value="LRR_6"/>
    <property type="match status" value="1"/>
</dbReference>
<feature type="domain" description="PDZ" evidence="6">
    <location>
        <begin position="1088"/>
        <end position="1169"/>
    </location>
</feature>
<dbReference type="InterPro" id="IPR007111">
    <property type="entry name" value="NACHT_NTPase"/>
</dbReference>
<dbReference type="InterPro" id="IPR032675">
    <property type="entry name" value="LRR_dom_sf"/>
</dbReference>
<evidence type="ECO:0000256" key="2">
    <source>
        <dbReference type="ARBA" id="ARBA00022737"/>
    </source>
</evidence>
<name>A0ABQ9UR90_SAGOE</name>
<dbReference type="Pfam" id="PF00595">
    <property type="entry name" value="PDZ"/>
    <property type="match status" value="4"/>
</dbReference>
<dbReference type="PROSITE" id="PS50106">
    <property type="entry name" value="PDZ"/>
    <property type="match status" value="4"/>
</dbReference>
<evidence type="ECO:0000256" key="3">
    <source>
        <dbReference type="ARBA" id="ARBA00022741"/>
    </source>
</evidence>
<dbReference type="Pfam" id="PF05729">
    <property type="entry name" value="NACHT"/>
    <property type="match status" value="1"/>
</dbReference>
<comment type="caution">
    <text evidence="8">The sequence shown here is derived from an EMBL/GenBank/DDBJ whole genome shotgun (WGS) entry which is preliminary data.</text>
</comment>
<dbReference type="CDD" id="cd06768">
    <property type="entry name" value="PDZ_NHERF-like"/>
    <property type="match status" value="3"/>
</dbReference>
<dbReference type="Gene3D" id="3.40.50.300">
    <property type="entry name" value="P-loop containing nucleotide triphosphate hydrolases"/>
    <property type="match status" value="1"/>
</dbReference>
<keyword evidence="4" id="KW-0067">ATP-binding</keyword>
<feature type="domain" description="PDZ" evidence="6">
    <location>
        <begin position="1196"/>
        <end position="1274"/>
    </location>
</feature>
<dbReference type="PANTHER" id="PTHR14191:SF20">
    <property type="entry name" value="NA(+)_H(+) EXCHANGE REGULATORY COFACTOR NHE-RF4"/>
    <property type="match status" value="1"/>
</dbReference>
<evidence type="ECO:0000256" key="5">
    <source>
        <dbReference type="SAM" id="MobiDB-lite"/>
    </source>
</evidence>
<dbReference type="Proteomes" id="UP001266305">
    <property type="component" value="Unassembled WGS sequence"/>
</dbReference>
<dbReference type="Gene3D" id="3.80.10.10">
    <property type="entry name" value="Ribonuclease Inhibitor"/>
    <property type="match status" value="1"/>
</dbReference>
<dbReference type="EMBL" id="JASSZA010000010">
    <property type="protein sequence ID" value="KAK2099596.1"/>
    <property type="molecule type" value="Genomic_DNA"/>
</dbReference>
<dbReference type="Gene3D" id="2.30.42.10">
    <property type="match status" value="4"/>
</dbReference>
<dbReference type="PROSITE" id="PS50837">
    <property type="entry name" value="NACHT"/>
    <property type="match status" value="1"/>
</dbReference>
<evidence type="ECO:0000313" key="8">
    <source>
        <dbReference type="EMBL" id="KAK2099596.1"/>
    </source>
</evidence>
<dbReference type="SUPFAM" id="SSF52047">
    <property type="entry name" value="RNI-like"/>
    <property type="match status" value="1"/>
</dbReference>
<dbReference type="PANTHER" id="PTHR14191">
    <property type="entry name" value="PDZ DOMAIN CONTAINING PROTEIN"/>
    <property type="match status" value="1"/>
</dbReference>
<keyword evidence="9" id="KW-1185">Reference proteome</keyword>
<keyword evidence="2" id="KW-0677">Repeat</keyword>
<evidence type="ECO:0000259" key="6">
    <source>
        <dbReference type="PROSITE" id="PS50106"/>
    </source>
</evidence>
<accession>A0ABQ9UR90</accession>
<dbReference type="SMART" id="SM00228">
    <property type="entry name" value="PDZ"/>
    <property type="match status" value="4"/>
</dbReference>
<dbReference type="InterPro" id="IPR001611">
    <property type="entry name" value="Leu-rich_rpt"/>
</dbReference>
<dbReference type="InterPro" id="IPR001478">
    <property type="entry name" value="PDZ"/>
</dbReference>